<dbReference type="PROSITE" id="PS51365">
    <property type="entry name" value="RENAL_DIPEPTIDASE_2"/>
    <property type="match status" value="1"/>
</dbReference>
<sequence length="329" mass="37638">MRFFDLHCDTLYRAVTENKTLNENIYKSQKNSFSQGVLFEGDELPPFQLSFDRGKKYCPWIQCMAVWIPDDVTDEYGKKLFDKAYLKLKKECEENHMTVCRDFSDLKSVAENKKYGVIFTLENGRLIKNIDDLTALKNCGVKMITLTWNGENSLGSGVKAERDSGLTPLGKDVIREMNRLGIVVDVSHSSDKLFYEAAQISTAPIAASHSNSRKITDNPRNITDEQFKIICQKDGVVGLNFCRSFLNYNPEKSVIEDILRHTEHFLSLGGENHLCIGSDFDGTDMPKGITGIESMENLYELFLKHNYSERLVSKLFFENAYNFFENFDI</sequence>
<name>A0A9D1S7G7_9FIRM</name>
<dbReference type="AlphaFoldDB" id="A0A9D1S7G7"/>
<accession>A0A9D1S7G7</accession>
<dbReference type="Pfam" id="PF01244">
    <property type="entry name" value="Peptidase_M19"/>
    <property type="match status" value="1"/>
</dbReference>
<dbReference type="InterPro" id="IPR008257">
    <property type="entry name" value="Pept_M19"/>
</dbReference>
<dbReference type="SUPFAM" id="SSF51556">
    <property type="entry name" value="Metallo-dependent hydrolases"/>
    <property type="match status" value="1"/>
</dbReference>
<dbReference type="GO" id="GO:0006508">
    <property type="term" value="P:proteolysis"/>
    <property type="evidence" value="ECO:0007669"/>
    <property type="project" value="InterPro"/>
</dbReference>
<dbReference type="Proteomes" id="UP000824118">
    <property type="component" value="Unassembled WGS sequence"/>
</dbReference>
<dbReference type="InterPro" id="IPR032466">
    <property type="entry name" value="Metal_Hydrolase"/>
</dbReference>
<dbReference type="EMBL" id="DVNG01000053">
    <property type="protein sequence ID" value="HIU50104.1"/>
    <property type="molecule type" value="Genomic_DNA"/>
</dbReference>
<dbReference type="Gene3D" id="3.20.20.140">
    <property type="entry name" value="Metal-dependent hydrolases"/>
    <property type="match status" value="1"/>
</dbReference>
<dbReference type="GO" id="GO:0070573">
    <property type="term" value="F:metallodipeptidase activity"/>
    <property type="evidence" value="ECO:0007669"/>
    <property type="project" value="InterPro"/>
</dbReference>
<evidence type="ECO:0000313" key="2">
    <source>
        <dbReference type="Proteomes" id="UP000824118"/>
    </source>
</evidence>
<proteinExistence type="predicted"/>
<dbReference type="PANTHER" id="PTHR10443">
    <property type="entry name" value="MICROSOMAL DIPEPTIDASE"/>
    <property type="match status" value="1"/>
</dbReference>
<reference evidence="1" key="2">
    <citation type="journal article" date="2021" name="PeerJ">
        <title>Extensive microbial diversity within the chicken gut microbiome revealed by metagenomics and culture.</title>
        <authorList>
            <person name="Gilroy R."/>
            <person name="Ravi A."/>
            <person name="Getino M."/>
            <person name="Pursley I."/>
            <person name="Horton D.L."/>
            <person name="Alikhan N.F."/>
            <person name="Baker D."/>
            <person name="Gharbi K."/>
            <person name="Hall N."/>
            <person name="Watson M."/>
            <person name="Adriaenssens E.M."/>
            <person name="Foster-Nyarko E."/>
            <person name="Jarju S."/>
            <person name="Secka A."/>
            <person name="Antonio M."/>
            <person name="Oren A."/>
            <person name="Chaudhuri R.R."/>
            <person name="La Ragione R."/>
            <person name="Hildebrand F."/>
            <person name="Pallen M.J."/>
        </authorList>
    </citation>
    <scope>NUCLEOTIDE SEQUENCE</scope>
    <source>
        <strain evidence="1">ChiGjej1B1-1684</strain>
    </source>
</reference>
<evidence type="ECO:0000313" key="1">
    <source>
        <dbReference type="EMBL" id="HIU50104.1"/>
    </source>
</evidence>
<dbReference type="PANTHER" id="PTHR10443:SF12">
    <property type="entry name" value="DIPEPTIDASE"/>
    <property type="match status" value="1"/>
</dbReference>
<reference evidence="1" key="1">
    <citation type="submission" date="2020-10" db="EMBL/GenBank/DDBJ databases">
        <authorList>
            <person name="Gilroy R."/>
        </authorList>
    </citation>
    <scope>NUCLEOTIDE SEQUENCE</scope>
    <source>
        <strain evidence="1">ChiGjej1B1-1684</strain>
    </source>
</reference>
<protein>
    <submittedName>
        <fullName evidence="1">Membrane dipeptidase</fullName>
    </submittedName>
</protein>
<organism evidence="1 2">
    <name type="scientific">Candidatus Limousia pullorum</name>
    <dbReference type="NCBI Taxonomy" id="2840860"/>
    <lineage>
        <taxon>Bacteria</taxon>
        <taxon>Bacillati</taxon>
        <taxon>Bacillota</taxon>
        <taxon>Clostridia</taxon>
        <taxon>Eubacteriales</taxon>
        <taxon>Oscillospiraceae</taxon>
        <taxon>Oscillospiraceae incertae sedis</taxon>
        <taxon>Candidatus Limousia</taxon>
    </lineage>
</organism>
<comment type="caution">
    <text evidence="1">The sequence shown here is derived from an EMBL/GenBank/DDBJ whole genome shotgun (WGS) entry which is preliminary data.</text>
</comment>
<gene>
    <name evidence="1" type="ORF">IAD22_03720</name>
</gene>